<dbReference type="InterPro" id="IPR011335">
    <property type="entry name" value="Restrct_endonuc-II-like"/>
</dbReference>
<reference evidence="2 3" key="1">
    <citation type="journal article" date="2019" name="Int. J. Syst. Evol. Microbiol.">
        <title>The Global Catalogue of Microorganisms (GCM) 10K type strain sequencing project: providing services to taxonomists for standard genome sequencing and annotation.</title>
        <authorList>
            <consortium name="The Broad Institute Genomics Platform"/>
            <consortium name="The Broad Institute Genome Sequencing Center for Infectious Disease"/>
            <person name="Wu L."/>
            <person name="Ma J."/>
        </authorList>
    </citation>
    <scope>NUCLEOTIDE SEQUENCE [LARGE SCALE GENOMIC DNA]</scope>
    <source>
        <strain evidence="2 3">JCM 15395</strain>
    </source>
</reference>
<feature type="domain" description="Putative restriction endonuclease" evidence="1">
    <location>
        <begin position="4"/>
        <end position="70"/>
    </location>
</feature>
<sequence length="78" mass="8894">MTYKEYLTWSDEVRCEVLDGQIISMAPSPLPEHQEISMHLSIEIGSYLRGRLCKAFAAPIDVYLMEDADNKYIPKGKS</sequence>
<comment type="caution">
    <text evidence="2">The sequence shown here is derived from an EMBL/GenBank/DDBJ whole genome shotgun (WGS) entry which is preliminary data.</text>
</comment>
<organism evidence="2 3">
    <name type="scientific">Virgibacillus siamensis</name>
    <dbReference type="NCBI Taxonomy" id="480071"/>
    <lineage>
        <taxon>Bacteria</taxon>
        <taxon>Bacillati</taxon>
        <taxon>Bacillota</taxon>
        <taxon>Bacilli</taxon>
        <taxon>Bacillales</taxon>
        <taxon>Bacillaceae</taxon>
        <taxon>Virgibacillus</taxon>
    </lineage>
</organism>
<gene>
    <name evidence="2" type="ORF">GCM10009001_05160</name>
</gene>
<evidence type="ECO:0000313" key="3">
    <source>
        <dbReference type="Proteomes" id="UP001500866"/>
    </source>
</evidence>
<evidence type="ECO:0000259" key="1">
    <source>
        <dbReference type="Pfam" id="PF05685"/>
    </source>
</evidence>
<accession>A0ABN1FJV5</accession>
<dbReference type="Proteomes" id="UP001500866">
    <property type="component" value="Unassembled WGS sequence"/>
</dbReference>
<dbReference type="InterPro" id="IPR012296">
    <property type="entry name" value="Nuclease_put_TT1808"/>
</dbReference>
<name>A0ABN1FJV5_9BACI</name>
<dbReference type="RefSeq" id="WP_343810011.1">
    <property type="nucleotide sequence ID" value="NZ_BAAADS010000001.1"/>
</dbReference>
<dbReference type="Pfam" id="PF05685">
    <property type="entry name" value="Uma2"/>
    <property type="match status" value="1"/>
</dbReference>
<dbReference type="SUPFAM" id="SSF52980">
    <property type="entry name" value="Restriction endonuclease-like"/>
    <property type="match status" value="1"/>
</dbReference>
<evidence type="ECO:0000313" key="2">
    <source>
        <dbReference type="EMBL" id="GAA0591980.1"/>
    </source>
</evidence>
<proteinExistence type="predicted"/>
<keyword evidence="3" id="KW-1185">Reference proteome</keyword>
<dbReference type="Gene3D" id="3.90.1570.10">
    <property type="entry name" value="tt1808, chain A"/>
    <property type="match status" value="1"/>
</dbReference>
<protein>
    <recommendedName>
        <fullName evidence="1">Putative restriction endonuclease domain-containing protein</fullName>
    </recommendedName>
</protein>
<dbReference type="InterPro" id="IPR008538">
    <property type="entry name" value="Uma2"/>
</dbReference>
<dbReference type="EMBL" id="BAAADS010000001">
    <property type="protein sequence ID" value="GAA0591980.1"/>
    <property type="molecule type" value="Genomic_DNA"/>
</dbReference>